<sequence>MSFDPGILRWAEQKSFVAEKSRILYVATPKVACTTIRTGLIVLEGASRSKKIDPHNVGSHTIPSLANISVAESEFVLGSPEWIRFCVTRRPYERLVSAWLNKIFLGDAVNLTLPYAAELRRTRDVGSLFREFVKGLESGSALYFRDEHFAPQVVLLKSEDFPYTHVLDLPELASFASWARSSDPSRKELDLSVRTNASLRVPLRAMYDRSTAEIVESLYEDDFTQFGYEREDFGERSDEFLLTENELSLVELLVASAGELHAAAALASMASRRVGGRYALSELLRALGKRTRLSR</sequence>
<comment type="subcellular location">
    <subcellularLocation>
        <location evidence="1">Golgi apparatus membrane</location>
        <topology evidence="1">Single-pass type II membrane protein</topology>
    </subcellularLocation>
</comment>
<name>A0A6J5Y8M8_9ZZZZ</name>
<dbReference type="PANTHER" id="PTHR12137:SF54">
    <property type="entry name" value="CARBOHYDRATE SULFOTRANSFERASE"/>
    <property type="match status" value="1"/>
</dbReference>
<reference evidence="8" key="1">
    <citation type="submission" date="2020-05" db="EMBL/GenBank/DDBJ databases">
        <authorList>
            <person name="Chiriac C."/>
            <person name="Salcher M."/>
            <person name="Ghai R."/>
            <person name="Kavagutti S V."/>
        </authorList>
    </citation>
    <scope>NUCLEOTIDE SEQUENCE</scope>
</reference>
<evidence type="ECO:0000256" key="3">
    <source>
        <dbReference type="ARBA" id="ARBA00022692"/>
    </source>
</evidence>
<gene>
    <name evidence="8" type="ORF">UFOPK1392_00229</name>
</gene>
<dbReference type="GO" id="GO:0008146">
    <property type="term" value="F:sulfotransferase activity"/>
    <property type="evidence" value="ECO:0007669"/>
    <property type="project" value="InterPro"/>
</dbReference>
<dbReference type="Pfam" id="PF03567">
    <property type="entry name" value="Sulfotransfer_2"/>
    <property type="match status" value="1"/>
</dbReference>
<evidence type="ECO:0000313" key="8">
    <source>
        <dbReference type="EMBL" id="CAB4322494.1"/>
    </source>
</evidence>
<evidence type="ECO:0000256" key="1">
    <source>
        <dbReference type="ARBA" id="ARBA00004323"/>
    </source>
</evidence>
<dbReference type="GO" id="GO:0000139">
    <property type="term" value="C:Golgi membrane"/>
    <property type="evidence" value="ECO:0007669"/>
    <property type="project" value="UniProtKB-SubCell"/>
</dbReference>
<keyword evidence="5" id="KW-0333">Golgi apparatus</keyword>
<dbReference type="AlphaFoldDB" id="A0A6J5Y8M8"/>
<evidence type="ECO:0000256" key="4">
    <source>
        <dbReference type="ARBA" id="ARBA00022989"/>
    </source>
</evidence>
<dbReference type="InterPro" id="IPR018011">
    <property type="entry name" value="Carb_sulfotrans_8-10"/>
</dbReference>
<dbReference type="PANTHER" id="PTHR12137">
    <property type="entry name" value="CARBOHYDRATE SULFOTRANSFERASE"/>
    <property type="match status" value="1"/>
</dbReference>
<keyword evidence="6" id="KW-0472">Membrane</keyword>
<protein>
    <submittedName>
        <fullName evidence="8">Unannotated protein</fullName>
    </submittedName>
</protein>
<evidence type="ECO:0000256" key="5">
    <source>
        <dbReference type="ARBA" id="ARBA00023034"/>
    </source>
</evidence>
<accession>A0A6J5Y8M8</accession>
<dbReference type="GO" id="GO:0016051">
    <property type="term" value="P:carbohydrate biosynthetic process"/>
    <property type="evidence" value="ECO:0007669"/>
    <property type="project" value="InterPro"/>
</dbReference>
<keyword evidence="4" id="KW-1133">Transmembrane helix</keyword>
<keyword evidence="7" id="KW-0325">Glycoprotein</keyword>
<evidence type="ECO:0000256" key="7">
    <source>
        <dbReference type="ARBA" id="ARBA00023180"/>
    </source>
</evidence>
<dbReference type="EMBL" id="CAEMXZ010000005">
    <property type="protein sequence ID" value="CAB4322494.1"/>
    <property type="molecule type" value="Genomic_DNA"/>
</dbReference>
<keyword evidence="2" id="KW-0808">Transferase</keyword>
<dbReference type="InterPro" id="IPR005331">
    <property type="entry name" value="Sulfotransferase"/>
</dbReference>
<keyword evidence="3" id="KW-0812">Transmembrane</keyword>
<evidence type="ECO:0000256" key="2">
    <source>
        <dbReference type="ARBA" id="ARBA00022679"/>
    </source>
</evidence>
<organism evidence="8">
    <name type="scientific">freshwater metagenome</name>
    <dbReference type="NCBI Taxonomy" id="449393"/>
    <lineage>
        <taxon>unclassified sequences</taxon>
        <taxon>metagenomes</taxon>
        <taxon>ecological metagenomes</taxon>
    </lineage>
</organism>
<proteinExistence type="predicted"/>
<evidence type="ECO:0000256" key="6">
    <source>
        <dbReference type="ARBA" id="ARBA00023136"/>
    </source>
</evidence>